<proteinExistence type="predicted"/>
<gene>
    <name evidence="1" type="ORF">MM415B04617_0009</name>
</gene>
<organism evidence="1">
    <name type="scientific">viral metagenome</name>
    <dbReference type="NCBI Taxonomy" id="1070528"/>
    <lineage>
        <taxon>unclassified sequences</taxon>
        <taxon>metagenomes</taxon>
        <taxon>organismal metagenomes</taxon>
    </lineage>
</organism>
<evidence type="ECO:0000313" key="1">
    <source>
        <dbReference type="EMBL" id="QJA92506.1"/>
    </source>
</evidence>
<protein>
    <submittedName>
        <fullName evidence="1">Uncharacterized protein</fullName>
    </submittedName>
</protein>
<accession>A0A6M3LBX7</accession>
<name>A0A6M3LBX7_9ZZZZ</name>
<reference evidence="1" key="1">
    <citation type="submission" date="2020-03" db="EMBL/GenBank/DDBJ databases">
        <title>The deep terrestrial virosphere.</title>
        <authorList>
            <person name="Holmfeldt K."/>
            <person name="Nilsson E."/>
            <person name="Simone D."/>
            <person name="Lopez-Fernandez M."/>
            <person name="Wu X."/>
            <person name="de Brujin I."/>
            <person name="Lundin D."/>
            <person name="Andersson A."/>
            <person name="Bertilsson S."/>
            <person name="Dopson M."/>
        </authorList>
    </citation>
    <scope>NUCLEOTIDE SEQUENCE</scope>
    <source>
        <strain evidence="1">MM415B04617</strain>
    </source>
</reference>
<dbReference type="AlphaFoldDB" id="A0A6M3LBX7"/>
<sequence length="142" mass="15776">MSKGLSPTQRTLRALRQEGYICGIVERFNPYAGKFGIRQDLFGFLDIVAIKPVGICGIQSCGSSFAEHDRKILDNEVAPEWLKAGGSIELWGWRKVKKVKGGVAMVWKPRLKVYSKDDFNNISKPSALQSDDAICGADKEEK</sequence>
<dbReference type="EMBL" id="MT143072">
    <property type="protein sequence ID" value="QJA92506.1"/>
    <property type="molecule type" value="Genomic_DNA"/>
</dbReference>